<evidence type="ECO:0000313" key="1">
    <source>
        <dbReference type="EMBL" id="HIQ78824.1"/>
    </source>
</evidence>
<name>A0A9D0ZGC4_9FIRM</name>
<accession>A0A9D0ZGC4</accession>
<comment type="caution">
    <text evidence="1">The sequence shown here is derived from an EMBL/GenBank/DDBJ whole genome shotgun (WGS) entry which is preliminary data.</text>
</comment>
<proteinExistence type="predicted"/>
<sequence>MARVRSGSGEKIYRIERWLGVNEAQEGEARLKAGEAAVMRNFRVTTGGALRKRPGSAAVAGLLSSYTVVSDTSEEEILAVESGSSTAEFVMYPTAEADSVGAITLTGAPVTVTAANAAQCAGYYYRDTAGRVHRFAALNHES</sequence>
<protein>
    <submittedName>
        <fullName evidence="1">Uncharacterized protein</fullName>
    </submittedName>
</protein>
<dbReference type="Proteomes" id="UP000824262">
    <property type="component" value="Unassembled WGS sequence"/>
</dbReference>
<organism evidence="1 2">
    <name type="scientific">Candidatus Scatomorpha intestinavium</name>
    <dbReference type="NCBI Taxonomy" id="2840922"/>
    <lineage>
        <taxon>Bacteria</taxon>
        <taxon>Bacillati</taxon>
        <taxon>Bacillota</taxon>
        <taxon>Clostridia</taxon>
        <taxon>Eubacteriales</taxon>
        <taxon>Candidatus Scatomorpha</taxon>
    </lineage>
</organism>
<evidence type="ECO:0000313" key="2">
    <source>
        <dbReference type="Proteomes" id="UP000824262"/>
    </source>
</evidence>
<reference evidence="1" key="1">
    <citation type="submission" date="2020-10" db="EMBL/GenBank/DDBJ databases">
        <authorList>
            <person name="Gilroy R."/>
        </authorList>
    </citation>
    <scope>NUCLEOTIDE SEQUENCE</scope>
    <source>
        <strain evidence="1">ChiBcolR7-354</strain>
    </source>
</reference>
<reference evidence="1" key="2">
    <citation type="journal article" date="2021" name="PeerJ">
        <title>Extensive microbial diversity within the chicken gut microbiome revealed by metagenomics and culture.</title>
        <authorList>
            <person name="Gilroy R."/>
            <person name="Ravi A."/>
            <person name="Getino M."/>
            <person name="Pursley I."/>
            <person name="Horton D.L."/>
            <person name="Alikhan N.F."/>
            <person name="Baker D."/>
            <person name="Gharbi K."/>
            <person name="Hall N."/>
            <person name="Watson M."/>
            <person name="Adriaenssens E.M."/>
            <person name="Foster-Nyarko E."/>
            <person name="Jarju S."/>
            <person name="Secka A."/>
            <person name="Antonio M."/>
            <person name="Oren A."/>
            <person name="Chaudhuri R.R."/>
            <person name="La Ragione R."/>
            <person name="Hildebrand F."/>
            <person name="Pallen M.J."/>
        </authorList>
    </citation>
    <scope>NUCLEOTIDE SEQUENCE</scope>
    <source>
        <strain evidence="1">ChiBcolR7-354</strain>
    </source>
</reference>
<gene>
    <name evidence="1" type="ORF">IAB77_06155</name>
</gene>
<dbReference type="AlphaFoldDB" id="A0A9D0ZGC4"/>
<dbReference type="EMBL" id="DVGA01000061">
    <property type="protein sequence ID" value="HIQ78824.1"/>
    <property type="molecule type" value="Genomic_DNA"/>
</dbReference>